<dbReference type="AlphaFoldDB" id="A0A834KCZ9"/>
<organism evidence="1 2">
    <name type="scientific">Vespula vulgaris</name>
    <name type="common">Yellow jacket</name>
    <name type="synonym">Wasp</name>
    <dbReference type="NCBI Taxonomy" id="7454"/>
    <lineage>
        <taxon>Eukaryota</taxon>
        <taxon>Metazoa</taxon>
        <taxon>Ecdysozoa</taxon>
        <taxon>Arthropoda</taxon>
        <taxon>Hexapoda</taxon>
        <taxon>Insecta</taxon>
        <taxon>Pterygota</taxon>
        <taxon>Neoptera</taxon>
        <taxon>Endopterygota</taxon>
        <taxon>Hymenoptera</taxon>
        <taxon>Apocrita</taxon>
        <taxon>Aculeata</taxon>
        <taxon>Vespoidea</taxon>
        <taxon>Vespidae</taxon>
        <taxon>Vespinae</taxon>
        <taxon>Vespula</taxon>
    </lineage>
</organism>
<keyword evidence="2" id="KW-1185">Reference proteome</keyword>
<name>A0A834KCZ9_VESVU</name>
<comment type="caution">
    <text evidence="1">The sequence shown here is derived from an EMBL/GenBank/DDBJ whole genome shotgun (WGS) entry which is preliminary data.</text>
</comment>
<accession>A0A834KCZ9</accession>
<gene>
    <name evidence="1" type="ORF">HZH66_003402</name>
</gene>
<sequence length="67" mass="7855">MWTFVKVNYAHQTEVLARRLRAASSMKQEQTFHLNAKKKGHSSTRANTRVRKRAYETWVHGALVEEL</sequence>
<protein>
    <submittedName>
        <fullName evidence="1">Uncharacterized protein</fullName>
    </submittedName>
</protein>
<proteinExistence type="predicted"/>
<evidence type="ECO:0000313" key="1">
    <source>
        <dbReference type="EMBL" id="KAF7404496.1"/>
    </source>
</evidence>
<dbReference type="Proteomes" id="UP000614350">
    <property type="component" value="Unassembled WGS sequence"/>
</dbReference>
<reference evidence="1" key="1">
    <citation type="journal article" date="2020" name="G3 (Bethesda)">
        <title>High-Quality Assemblies for Three Invasive Social Wasps from the &lt;i&gt;Vespula&lt;/i&gt; Genus.</title>
        <authorList>
            <person name="Harrop T.W.R."/>
            <person name="Guhlin J."/>
            <person name="McLaughlin G.M."/>
            <person name="Permina E."/>
            <person name="Stockwell P."/>
            <person name="Gilligan J."/>
            <person name="Le Lec M.F."/>
            <person name="Gruber M.A.M."/>
            <person name="Quinn O."/>
            <person name="Lovegrove M."/>
            <person name="Duncan E.J."/>
            <person name="Remnant E.J."/>
            <person name="Van Eeckhoven J."/>
            <person name="Graham B."/>
            <person name="Knapp R.A."/>
            <person name="Langford K.W."/>
            <person name="Kronenberg Z."/>
            <person name="Press M.O."/>
            <person name="Eacker S.M."/>
            <person name="Wilson-Rankin E.E."/>
            <person name="Purcell J."/>
            <person name="Lester P.J."/>
            <person name="Dearden P.K."/>
        </authorList>
    </citation>
    <scope>NUCLEOTIDE SEQUENCE</scope>
    <source>
        <strain evidence="1">Marl-1</strain>
    </source>
</reference>
<dbReference type="EMBL" id="JACSEA010000003">
    <property type="protein sequence ID" value="KAF7404496.1"/>
    <property type="molecule type" value="Genomic_DNA"/>
</dbReference>
<evidence type="ECO:0000313" key="2">
    <source>
        <dbReference type="Proteomes" id="UP000614350"/>
    </source>
</evidence>